<keyword evidence="5" id="KW-1185">Reference proteome</keyword>
<sequence>MADGFDWDAALSLVRWQHTRHGYDGDTDLLQTGVTLLQPDADAQFGPQTALSRAERTFNLPWQRVASEVLQFAVFLITKAKRDDAHQTRQALRLLQLALNVFSVKGDAQLATLPLNSCNLLLSALAETLEKVQQDEETLQTLQDVKTVFMFLFGLSSERTTASFQLYRPPTNVYTDFLKRALTAVFETLKKLDKRGEDEETTQQQKLYVEVVHAALFVFHELQKTQTNKKKVFLAIAKTSLRDIVAYRHALVTLQKQGVPGVEAATALLDRVVEDALFDAEHIRQYDGAMVHCAIWKKDGEKNDAVQGEQNDKKSKKRRKAGGAKASSGLVSYQKTLFDELLSLLSDKEVQSEMKAAVGGFFEVLVRGFATRIRVAASTKIEDTKTNLKTSRKRAAIVIATTSTTYSPFKFWSELCAVAYSAFQQEAENNGFLPVLVTLYNALFRALCECDVYRVTEDTEEREQFQAMEKVLSSFLDVLNVEHGDAVSGNADRASEECEVVSSAVRTSENNATSKSEVCQTLLAWIHLHFNVVGKEVHKSLSSLEEQLRNGARFIVSQLVVDNAVTVSLVAEVLGYYSDIGSNAFVGELLSSVLSSKTAKKDSTEITRNLKRAAMVVEALAAYRGPTSGPSKEEKDFIEGVVDAVTHEKICEITDSALSFKVLTALLKYQSVLHKQARQHKHQPATLADGRVLPLLVKHVGGTLASSMKLVVANSDSTTDIQLQEAAWSFFANFCDEYASFRAFVTPLETYGCLLAVSLSLVSSNDDELKHKKAELALQAVVANANKDEFRLLLSTIVQELVAHEGKRKMGVLRAMCLLLGGDRKLNASRRQLLNERKESIVEALLQNFAIQSLHVDGVSSDSSDTTATLRVWNLKVFVLIFCKAELFTWKTHELQYVFTGFQPLVAAVSCWQAGTNTYDPQELHELWTLSYTLLLRIVRNHFASLVNGIPHLVQAANALLQLLVLTSASSDYSQYCSEWSSNLARLYGYMKEHDVQLRKHVIYLLMAFLVGVTRDKLAVRYQQKLRPGVFALLDVCSPYEKEQLFGALDSTGKSLLKTLDTNYKLTHRYVGKYCGNSIFGLRVHFQYEFKLKLKGCSNGVAHCNTGTGNKEYYKDQQAQVNVAHLLTLSAKKLQPKVILGHGDNFYWNGLGSDDVNYRFLNSFEAMYSDPALLNIKWFNVAGNHDIGGSMFICGKRDNQFVECSGKTDLLKQLDEKFTRQSKYVSPNNDRWQMPDRYYVETLEDPDSGVTVDVFNIDTNAAAVHGAQQTCCQCYGYKMKYGGSQSCSDVARGDDLCAGGDTDMFDACMAQIAAWQADSLKQLARDAAKSTATWKVVNTHYSPHFHMDPTMMAEVNSILKKGSIHLFMNGHTHAESHEFGSFNTHFVTNGAGGGIQSESIGEPPPYATEIKPIWRGENAPYGIFELSFAADQMKLQFVTFDDDWVFAANKANTVKGGAKLGHCWLIPKDGSLGEAC</sequence>
<evidence type="ECO:0000259" key="2">
    <source>
        <dbReference type="Pfam" id="PF00149"/>
    </source>
</evidence>
<dbReference type="InterPro" id="IPR052609">
    <property type="entry name" value="Ribosome_Biogenesis_Reg"/>
</dbReference>
<dbReference type="InterPro" id="IPR018849">
    <property type="entry name" value="Urb2/Npa2_C"/>
</dbReference>
<dbReference type="InterPro" id="IPR004843">
    <property type="entry name" value="Calcineurin-like_PHP"/>
</dbReference>
<organism evidence="4 5">
    <name type="scientific">Phytophthora aleatoria</name>
    <dbReference type="NCBI Taxonomy" id="2496075"/>
    <lineage>
        <taxon>Eukaryota</taxon>
        <taxon>Sar</taxon>
        <taxon>Stramenopiles</taxon>
        <taxon>Oomycota</taxon>
        <taxon>Peronosporomycetes</taxon>
        <taxon>Peronosporales</taxon>
        <taxon>Peronosporaceae</taxon>
        <taxon>Phytophthora</taxon>
    </lineage>
</organism>
<gene>
    <name evidence="4" type="ORF">JG688_00000680</name>
</gene>
<comment type="caution">
    <text evidence="4">The sequence shown here is derived from an EMBL/GenBank/DDBJ whole genome shotgun (WGS) entry which is preliminary data.</text>
</comment>
<evidence type="ECO:0000259" key="3">
    <source>
        <dbReference type="Pfam" id="PF10441"/>
    </source>
</evidence>
<dbReference type="GO" id="GO:0016787">
    <property type="term" value="F:hydrolase activity"/>
    <property type="evidence" value="ECO:0007669"/>
    <property type="project" value="InterPro"/>
</dbReference>
<reference evidence="4" key="1">
    <citation type="submission" date="2021-01" db="EMBL/GenBank/DDBJ databases">
        <title>Phytophthora aleatoria, a newly-described species from Pinus radiata is distinct from Phytophthora cactorum isolates based on comparative genomics.</title>
        <authorList>
            <person name="Mcdougal R."/>
            <person name="Panda P."/>
            <person name="Williams N."/>
            <person name="Studholme D.J."/>
        </authorList>
    </citation>
    <scope>NUCLEOTIDE SEQUENCE</scope>
    <source>
        <strain evidence="4">NZFS 4037</strain>
    </source>
</reference>
<evidence type="ECO:0000313" key="5">
    <source>
        <dbReference type="Proteomes" id="UP000709295"/>
    </source>
</evidence>
<name>A0A8J5J1K2_9STRA</name>
<protein>
    <recommendedName>
        <fullName evidence="6">Calcineurin-like phosphoesterase domain-containing protein</fullName>
    </recommendedName>
</protein>
<dbReference type="Proteomes" id="UP000709295">
    <property type="component" value="Unassembled WGS sequence"/>
</dbReference>
<feature type="region of interest" description="Disordered" evidence="1">
    <location>
        <begin position="304"/>
        <end position="323"/>
    </location>
</feature>
<dbReference type="EMBL" id="JAENGY010000013">
    <property type="protein sequence ID" value="KAG6977098.1"/>
    <property type="molecule type" value="Genomic_DNA"/>
</dbReference>
<dbReference type="Pfam" id="PF00149">
    <property type="entry name" value="Metallophos"/>
    <property type="match status" value="1"/>
</dbReference>
<feature type="domain" description="Nucleolar 27S pre-rRNA processing Urb2/Npa2 C-terminal" evidence="3">
    <location>
        <begin position="918"/>
        <end position="1073"/>
    </location>
</feature>
<dbReference type="PANTHER" id="PTHR15682">
    <property type="entry name" value="UNHEALTHY RIBOSOME BIOGENESIS PROTEIN 2 HOMOLOG"/>
    <property type="match status" value="1"/>
</dbReference>
<proteinExistence type="predicted"/>
<evidence type="ECO:0008006" key="6">
    <source>
        <dbReference type="Google" id="ProtNLM"/>
    </source>
</evidence>
<dbReference type="GO" id="GO:0005730">
    <property type="term" value="C:nucleolus"/>
    <property type="evidence" value="ECO:0007669"/>
    <property type="project" value="TreeGrafter"/>
</dbReference>
<dbReference type="PANTHER" id="PTHR15682:SF2">
    <property type="entry name" value="UNHEALTHY RIBOSOME BIOGENESIS PROTEIN 2 HOMOLOG"/>
    <property type="match status" value="1"/>
</dbReference>
<evidence type="ECO:0000256" key="1">
    <source>
        <dbReference type="SAM" id="MobiDB-lite"/>
    </source>
</evidence>
<dbReference type="GO" id="GO:0042254">
    <property type="term" value="P:ribosome biogenesis"/>
    <property type="evidence" value="ECO:0007669"/>
    <property type="project" value="TreeGrafter"/>
</dbReference>
<dbReference type="Pfam" id="PF10441">
    <property type="entry name" value="Urb2"/>
    <property type="match status" value="1"/>
</dbReference>
<accession>A0A8J5J1K2</accession>
<evidence type="ECO:0000313" key="4">
    <source>
        <dbReference type="EMBL" id="KAG6977098.1"/>
    </source>
</evidence>
<feature type="domain" description="Calcineurin-like phosphoesterase" evidence="2">
    <location>
        <begin position="1129"/>
        <end position="1374"/>
    </location>
</feature>